<evidence type="ECO:0000256" key="1">
    <source>
        <dbReference type="SAM" id="Phobius"/>
    </source>
</evidence>
<evidence type="ECO:0000313" key="3">
    <source>
        <dbReference type="Proteomes" id="UP000557566"/>
    </source>
</evidence>
<dbReference type="EMBL" id="JAAVMX010000003">
    <property type="protein sequence ID" value="KAF4509917.1"/>
    <property type="molecule type" value="Genomic_DNA"/>
</dbReference>
<comment type="caution">
    <text evidence="2">The sequence shown here is derived from an EMBL/GenBank/DDBJ whole genome shotgun (WGS) entry which is preliminary data.</text>
</comment>
<keyword evidence="1" id="KW-1133">Transmembrane helix</keyword>
<name>A0A8H4PT54_9HYPO</name>
<proteinExistence type="predicted"/>
<keyword evidence="3" id="KW-1185">Reference proteome</keyword>
<dbReference type="Proteomes" id="UP000557566">
    <property type="component" value="Unassembled WGS sequence"/>
</dbReference>
<protein>
    <submittedName>
        <fullName evidence="2">Uncharacterized protein</fullName>
    </submittedName>
</protein>
<accession>A0A8H4PT54</accession>
<keyword evidence="1" id="KW-0472">Membrane</keyword>
<reference evidence="2 3" key="1">
    <citation type="journal article" date="2020" name="Genome Biol. Evol.">
        <title>A new high-quality draft genome assembly of the Chinese cordyceps Ophiocordyceps sinensis.</title>
        <authorList>
            <person name="Shu R."/>
            <person name="Zhang J."/>
            <person name="Meng Q."/>
            <person name="Zhang H."/>
            <person name="Zhou G."/>
            <person name="Li M."/>
            <person name="Wu P."/>
            <person name="Zhao Y."/>
            <person name="Chen C."/>
            <person name="Qin Q."/>
        </authorList>
    </citation>
    <scope>NUCLEOTIDE SEQUENCE [LARGE SCALE GENOMIC DNA]</scope>
    <source>
        <strain evidence="2 3">IOZ07</strain>
    </source>
</reference>
<dbReference type="AlphaFoldDB" id="A0A8H4PT54"/>
<sequence length="208" mass="22731">MAALGTLRLAVGLLQRLLWHAAALGQVLCFRDFEATATIAVSAAALFVAAASLGWTIWAKRQDWEKKAIAESRQAGGAFSLNVSLTNISNDIQGLVKDVGECQLGIESVQGQMGALQTKKRDDLLDAAQQGQMLDLVKRQETHIARLEAIIESGMRATAATRSRPALPQRGRQACGPRQGHFFGREKCLGHLYLTDRETEMRSSEETR</sequence>
<gene>
    <name evidence="2" type="ORF">G6O67_001852</name>
</gene>
<organism evidence="2 3">
    <name type="scientific">Ophiocordyceps sinensis</name>
    <dbReference type="NCBI Taxonomy" id="72228"/>
    <lineage>
        <taxon>Eukaryota</taxon>
        <taxon>Fungi</taxon>
        <taxon>Dikarya</taxon>
        <taxon>Ascomycota</taxon>
        <taxon>Pezizomycotina</taxon>
        <taxon>Sordariomycetes</taxon>
        <taxon>Hypocreomycetidae</taxon>
        <taxon>Hypocreales</taxon>
        <taxon>Ophiocordycipitaceae</taxon>
        <taxon>Ophiocordyceps</taxon>
    </lineage>
</organism>
<evidence type="ECO:0000313" key="2">
    <source>
        <dbReference type="EMBL" id="KAF4509917.1"/>
    </source>
</evidence>
<keyword evidence="1" id="KW-0812">Transmembrane</keyword>
<feature type="transmembrane region" description="Helical" evidence="1">
    <location>
        <begin position="35"/>
        <end position="58"/>
    </location>
</feature>